<dbReference type="Proteomes" id="UP001175226">
    <property type="component" value="Unassembled WGS sequence"/>
</dbReference>
<organism evidence="2 3">
    <name type="scientific">Armillaria borealis</name>
    <dbReference type="NCBI Taxonomy" id="47425"/>
    <lineage>
        <taxon>Eukaryota</taxon>
        <taxon>Fungi</taxon>
        <taxon>Dikarya</taxon>
        <taxon>Basidiomycota</taxon>
        <taxon>Agaricomycotina</taxon>
        <taxon>Agaricomycetes</taxon>
        <taxon>Agaricomycetidae</taxon>
        <taxon>Agaricales</taxon>
        <taxon>Marasmiineae</taxon>
        <taxon>Physalacriaceae</taxon>
        <taxon>Armillaria</taxon>
    </lineage>
</organism>
<reference evidence="2" key="1">
    <citation type="submission" date="2023-06" db="EMBL/GenBank/DDBJ databases">
        <authorList>
            <consortium name="Lawrence Berkeley National Laboratory"/>
            <person name="Ahrendt S."/>
            <person name="Sahu N."/>
            <person name="Indic B."/>
            <person name="Wong-Bajracharya J."/>
            <person name="Merenyi Z."/>
            <person name="Ke H.-M."/>
            <person name="Monk M."/>
            <person name="Kocsube S."/>
            <person name="Drula E."/>
            <person name="Lipzen A."/>
            <person name="Balint B."/>
            <person name="Henrissat B."/>
            <person name="Andreopoulos B."/>
            <person name="Martin F.M."/>
            <person name="Harder C.B."/>
            <person name="Rigling D."/>
            <person name="Ford K.L."/>
            <person name="Foster G.D."/>
            <person name="Pangilinan J."/>
            <person name="Papanicolaou A."/>
            <person name="Barry K."/>
            <person name="LaButti K."/>
            <person name="Viragh M."/>
            <person name="Koriabine M."/>
            <person name="Yan M."/>
            <person name="Riley R."/>
            <person name="Champramary S."/>
            <person name="Plett K.L."/>
            <person name="Tsai I.J."/>
            <person name="Slot J."/>
            <person name="Sipos G."/>
            <person name="Plett J."/>
            <person name="Nagy L.G."/>
            <person name="Grigoriev I.V."/>
        </authorList>
    </citation>
    <scope>NUCLEOTIDE SEQUENCE</scope>
    <source>
        <strain evidence="2">FPL87.14</strain>
    </source>
</reference>
<sequence length="135" mass="15451">MVDTDNAKSKREFKKLSKCMGDKLDKEKGRIIEELAAPDVKSSHSIEIIRQRAEEKERSREASQNVKPGTIKRMQFTFSVNPPSPAINTPVRKPDLKPSPEFHKRLRARARYDSDDNDKDSLDTAWAQGSRPPYL</sequence>
<accession>A0AA39M5A2</accession>
<keyword evidence="3" id="KW-1185">Reference proteome</keyword>
<evidence type="ECO:0000256" key="1">
    <source>
        <dbReference type="SAM" id="MobiDB-lite"/>
    </source>
</evidence>
<protein>
    <submittedName>
        <fullName evidence="2">Uncharacterized protein</fullName>
    </submittedName>
</protein>
<gene>
    <name evidence="2" type="ORF">EV421DRAFT_1917593</name>
</gene>
<proteinExistence type="predicted"/>
<dbReference type="AlphaFoldDB" id="A0AA39M5A2"/>
<feature type="compositionally biased region" description="Basic and acidic residues" evidence="1">
    <location>
        <begin position="51"/>
        <end position="61"/>
    </location>
</feature>
<feature type="compositionally biased region" description="Basic and acidic residues" evidence="1">
    <location>
        <begin position="92"/>
        <end position="103"/>
    </location>
</feature>
<evidence type="ECO:0000313" key="2">
    <source>
        <dbReference type="EMBL" id="KAK0421487.1"/>
    </source>
</evidence>
<name>A0AA39M5A2_9AGAR</name>
<evidence type="ECO:0000313" key="3">
    <source>
        <dbReference type="Proteomes" id="UP001175226"/>
    </source>
</evidence>
<dbReference type="EMBL" id="JAUEPT010000653">
    <property type="protein sequence ID" value="KAK0421487.1"/>
    <property type="molecule type" value="Genomic_DNA"/>
</dbReference>
<feature type="compositionally biased region" description="Basic and acidic residues" evidence="1">
    <location>
        <begin position="110"/>
        <end position="122"/>
    </location>
</feature>
<comment type="caution">
    <text evidence="2">The sequence shown here is derived from an EMBL/GenBank/DDBJ whole genome shotgun (WGS) entry which is preliminary data.</text>
</comment>
<feature type="region of interest" description="Disordered" evidence="1">
    <location>
        <begin position="51"/>
        <end position="135"/>
    </location>
</feature>